<feature type="region of interest" description="Disordered" evidence="1">
    <location>
        <begin position="182"/>
        <end position="202"/>
    </location>
</feature>
<accession>A0A388LM32</accession>
<name>A0A388LM32_CHABU</name>
<dbReference type="AlphaFoldDB" id="A0A388LM32"/>
<evidence type="ECO:0000313" key="3">
    <source>
        <dbReference type="Proteomes" id="UP000265515"/>
    </source>
</evidence>
<dbReference type="Gramene" id="GBG83285">
    <property type="protein sequence ID" value="GBG83285"/>
    <property type="gene ID" value="CBR_g36900"/>
</dbReference>
<feature type="compositionally biased region" description="Basic and acidic residues" evidence="1">
    <location>
        <begin position="340"/>
        <end position="356"/>
    </location>
</feature>
<reference evidence="2 3" key="1">
    <citation type="journal article" date="2018" name="Cell">
        <title>The Chara Genome: Secondary Complexity and Implications for Plant Terrestrialization.</title>
        <authorList>
            <person name="Nishiyama T."/>
            <person name="Sakayama H."/>
            <person name="Vries J.D."/>
            <person name="Buschmann H."/>
            <person name="Saint-Marcoux D."/>
            <person name="Ullrich K.K."/>
            <person name="Haas F.B."/>
            <person name="Vanderstraeten L."/>
            <person name="Becker D."/>
            <person name="Lang D."/>
            <person name="Vosolsobe S."/>
            <person name="Rombauts S."/>
            <person name="Wilhelmsson P.K.I."/>
            <person name="Janitza P."/>
            <person name="Kern R."/>
            <person name="Heyl A."/>
            <person name="Rumpler F."/>
            <person name="Villalobos L.I.A.C."/>
            <person name="Clay J.M."/>
            <person name="Skokan R."/>
            <person name="Toyoda A."/>
            <person name="Suzuki Y."/>
            <person name="Kagoshima H."/>
            <person name="Schijlen E."/>
            <person name="Tajeshwar N."/>
            <person name="Catarino B."/>
            <person name="Hetherington A.J."/>
            <person name="Saltykova A."/>
            <person name="Bonnot C."/>
            <person name="Breuninger H."/>
            <person name="Symeonidi A."/>
            <person name="Radhakrishnan G.V."/>
            <person name="Van Nieuwerburgh F."/>
            <person name="Deforce D."/>
            <person name="Chang C."/>
            <person name="Karol K.G."/>
            <person name="Hedrich R."/>
            <person name="Ulvskov P."/>
            <person name="Glockner G."/>
            <person name="Delwiche C.F."/>
            <person name="Petrasek J."/>
            <person name="Van de Peer Y."/>
            <person name="Friml J."/>
            <person name="Beilby M."/>
            <person name="Dolan L."/>
            <person name="Kohara Y."/>
            <person name="Sugano S."/>
            <person name="Fujiyama A."/>
            <person name="Delaux P.-M."/>
            <person name="Quint M."/>
            <person name="TheiBen G."/>
            <person name="Hagemann M."/>
            <person name="Harholt J."/>
            <person name="Dunand C."/>
            <person name="Zachgo S."/>
            <person name="Langdale J."/>
            <person name="Maumus F."/>
            <person name="Straeten D.V.D."/>
            <person name="Gould S.B."/>
            <person name="Rensing S.A."/>
        </authorList>
    </citation>
    <scope>NUCLEOTIDE SEQUENCE [LARGE SCALE GENOMIC DNA]</scope>
    <source>
        <strain evidence="2 3">S276</strain>
    </source>
</reference>
<sequence length="356" mass="39531">MIRGTAYKMLFTPWMTCRELEERRRPEDASKFWVMAFCVPLRAMFPIADAIEQSMGKIINAIPPQPDPTRPKLMNMKFELAPEAEGGFAPLLPLRLDDGENINVELVCKHTPWCDRCKWWNHTATDGCPKLVQQQEGWDAEGDTGDNFPQRNRQQLPSSILGGIKEAAKDLPVEIPRHTMAESSIRAASRAQVPRGSGRMGHDRRTWLQQPQGLMAHQQMNGVLQQQGMPAVPGYQAGPSGAGFVPYIPSMVATDHQGFGPGIPGIQNYQGIWNAMGEQAWQSSILAATEILSAEMLGQTPTPENLQNLQNPGQARGQELTRDLVVVQEVRGDVSGADEDQGRQQLKDRRMRGDCV</sequence>
<feature type="region of interest" description="Disordered" evidence="1">
    <location>
        <begin position="331"/>
        <end position="356"/>
    </location>
</feature>
<evidence type="ECO:0000256" key="1">
    <source>
        <dbReference type="SAM" id="MobiDB-lite"/>
    </source>
</evidence>
<dbReference type="EMBL" id="BFEA01000434">
    <property type="protein sequence ID" value="GBG83285.1"/>
    <property type="molecule type" value="Genomic_DNA"/>
</dbReference>
<organism evidence="2 3">
    <name type="scientific">Chara braunii</name>
    <name type="common">Braun's stonewort</name>
    <dbReference type="NCBI Taxonomy" id="69332"/>
    <lineage>
        <taxon>Eukaryota</taxon>
        <taxon>Viridiplantae</taxon>
        <taxon>Streptophyta</taxon>
        <taxon>Charophyceae</taxon>
        <taxon>Charales</taxon>
        <taxon>Characeae</taxon>
        <taxon>Chara</taxon>
    </lineage>
</organism>
<comment type="caution">
    <text evidence="2">The sequence shown here is derived from an EMBL/GenBank/DDBJ whole genome shotgun (WGS) entry which is preliminary data.</text>
</comment>
<protein>
    <submittedName>
        <fullName evidence="2">Uncharacterized protein</fullName>
    </submittedName>
</protein>
<keyword evidence="3" id="KW-1185">Reference proteome</keyword>
<evidence type="ECO:0000313" key="2">
    <source>
        <dbReference type="EMBL" id="GBG83285.1"/>
    </source>
</evidence>
<gene>
    <name evidence="2" type="ORF">CBR_g36900</name>
</gene>
<dbReference type="Proteomes" id="UP000265515">
    <property type="component" value="Unassembled WGS sequence"/>
</dbReference>
<proteinExistence type="predicted"/>